<dbReference type="EMBL" id="KK789768">
    <property type="protein sequence ID" value="KDO37741.1"/>
    <property type="molecule type" value="Genomic_DNA"/>
</dbReference>
<dbReference type="Gene3D" id="3.40.50.300">
    <property type="entry name" value="P-loop containing nucleotide triphosphate hydrolases"/>
    <property type="match status" value="1"/>
</dbReference>
<dbReference type="SMR" id="A0A067DGK4"/>
<feature type="domain" description="ATPase AAA-type core" evidence="1">
    <location>
        <begin position="34"/>
        <end position="103"/>
    </location>
</feature>
<gene>
    <name evidence="2" type="ORF">CISIN_1g040463mg</name>
</gene>
<reference evidence="2 3" key="1">
    <citation type="submission" date="2014-04" db="EMBL/GenBank/DDBJ databases">
        <authorList>
            <consortium name="International Citrus Genome Consortium"/>
            <person name="Gmitter F."/>
            <person name="Chen C."/>
            <person name="Farmerie W."/>
            <person name="Harkins T."/>
            <person name="Desany B."/>
            <person name="Mohiuddin M."/>
            <person name="Kodira C."/>
            <person name="Borodovsky M."/>
            <person name="Lomsadze A."/>
            <person name="Burns P."/>
            <person name="Jenkins J."/>
            <person name="Prochnik S."/>
            <person name="Shu S."/>
            <person name="Chapman J."/>
            <person name="Pitluck S."/>
            <person name="Schmutz J."/>
            <person name="Rokhsar D."/>
        </authorList>
    </citation>
    <scope>NUCLEOTIDE SEQUENCE</scope>
</reference>
<proteinExistence type="predicted"/>
<dbReference type="SUPFAM" id="SSF52540">
    <property type="entry name" value="P-loop containing nucleoside triphosphate hydrolases"/>
    <property type="match status" value="1"/>
</dbReference>
<name>A0A067DGK4_CITSI</name>
<dbReference type="STRING" id="2711.A0A067DGK4"/>
<dbReference type="Pfam" id="PF00004">
    <property type="entry name" value="AAA"/>
    <property type="match status" value="1"/>
</dbReference>
<organism evidence="2 3">
    <name type="scientific">Citrus sinensis</name>
    <name type="common">Sweet orange</name>
    <name type="synonym">Citrus aurantium var. sinensis</name>
    <dbReference type="NCBI Taxonomy" id="2711"/>
    <lineage>
        <taxon>Eukaryota</taxon>
        <taxon>Viridiplantae</taxon>
        <taxon>Streptophyta</taxon>
        <taxon>Embryophyta</taxon>
        <taxon>Tracheophyta</taxon>
        <taxon>Spermatophyta</taxon>
        <taxon>Magnoliopsida</taxon>
        <taxon>eudicotyledons</taxon>
        <taxon>Gunneridae</taxon>
        <taxon>Pentapetalae</taxon>
        <taxon>rosids</taxon>
        <taxon>malvids</taxon>
        <taxon>Sapindales</taxon>
        <taxon>Rutaceae</taxon>
        <taxon>Aurantioideae</taxon>
        <taxon>Citrus</taxon>
    </lineage>
</organism>
<dbReference type="GO" id="GO:0016887">
    <property type="term" value="F:ATP hydrolysis activity"/>
    <property type="evidence" value="ECO:0007669"/>
    <property type="project" value="InterPro"/>
</dbReference>
<evidence type="ECO:0000259" key="1">
    <source>
        <dbReference type="Pfam" id="PF00004"/>
    </source>
</evidence>
<feature type="non-terminal residue" evidence="2">
    <location>
        <position position="192"/>
    </location>
</feature>
<dbReference type="InterPro" id="IPR003959">
    <property type="entry name" value="ATPase_AAA_core"/>
</dbReference>
<evidence type="ECO:0000313" key="3">
    <source>
        <dbReference type="Proteomes" id="UP000027120"/>
    </source>
</evidence>
<accession>A0A067DGK4</accession>
<dbReference type="InterPro" id="IPR050747">
    <property type="entry name" value="Mitochondrial_chaperone_BCS1"/>
</dbReference>
<dbReference type="AlphaFoldDB" id="A0A067DGK4"/>
<dbReference type="Proteomes" id="UP000027120">
    <property type="component" value="Unassembled WGS sequence"/>
</dbReference>
<evidence type="ECO:0000313" key="2">
    <source>
        <dbReference type="EMBL" id="KDO37741.1"/>
    </source>
</evidence>
<dbReference type="PANTHER" id="PTHR23070">
    <property type="entry name" value="BCS1 AAA-TYPE ATPASE"/>
    <property type="match status" value="1"/>
</dbReference>
<sequence length="192" mass="21812">MDSNMKHMKMDDLERFVKRKEFYRNVGRAWKRGYLLYSPPRTGKSSLTAAMANYLNFDVCDLELTTLRDNTKLRNVLIATENKSILAVEDIDCSINLQGRHSQAKTLNPVNSNAIKPVTNVNQEPKVTLSGLLNFIDGVCRAVEMRGSQYSQLIIKTDLTLNLLLRPGCMDMHIHMSYCTPCGLKMLASNYF</sequence>
<dbReference type="InterPro" id="IPR027417">
    <property type="entry name" value="P-loop_NTPase"/>
</dbReference>
<dbReference type="GO" id="GO:0005524">
    <property type="term" value="F:ATP binding"/>
    <property type="evidence" value="ECO:0007669"/>
    <property type="project" value="InterPro"/>
</dbReference>
<keyword evidence="3" id="KW-1185">Reference proteome</keyword>
<protein>
    <recommendedName>
        <fullName evidence="1">ATPase AAA-type core domain-containing protein</fullName>
    </recommendedName>
</protein>